<keyword evidence="1" id="KW-0614">Plasmid</keyword>
<evidence type="ECO:0000313" key="1">
    <source>
        <dbReference type="EMBL" id="BAO19196.1"/>
    </source>
</evidence>
<dbReference type="InterPro" id="IPR019504">
    <property type="entry name" value="Peptidase_U49_Lit_pept"/>
</dbReference>
<name>V5YQI5_9BURK</name>
<protein>
    <submittedName>
        <fullName evidence="1">Peptidase</fullName>
    </submittedName>
</protein>
<dbReference type="EMBL" id="AB853026">
    <property type="protein sequence ID" value="BAO19196.1"/>
    <property type="molecule type" value="Genomic_DNA"/>
</dbReference>
<organism evidence="1">
    <name type="scientific">Burkholderia sp. M701</name>
    <dbReference type="NCBI Taxonomy" id="326454"/>
    <lineage>
        <taxon>Bacteria</taxon>
        <taxon>Pseudomonadati</taxon>
        <taxon>Pseudomonadota</taxon>
        <taxon>Betaproteobacteria</taxon>
        <taxon>Burkholderiales</taxon>
        <taxon>Burkholderiaceae</taxon>
        <taxon>Burkholderia</taxon>
    </lineage>
</organism>
<reference evidence="1" key="2">
    <citation type="submission" date="2024-06" db="EMBL/GenBank/DDBJ databases">
        <authorList>
            <person name="Sakai Y."/>
            <person name="Fujii T."/>
        </authorList>
    </citation>
    <scope>NUCLEOTIDE SEQUENCE</scope>
    <source>
        <strain evidence="1">M701</strain>
        <plasmid evidence="1">pM7012</plasmid>
    </source>
</reference>
<geneLocation type="plasmid" evidence="1">
    <name>pM7012</name>
</geneLocation>
<sequence>MTDPVYSPIALLSDAIAASPFNMAPEKAAALKADLKLDTFELVLSDDPGFSIRVNVSTKAATLPVFALEYMWCFSLMILALSDEYAAAQRRGDRTFNCLESPRVSEAMELLNWAYARMNRGDRSPWPQGSLQPVSAPAHGSVVHAANEVFLCALAWIIHHEIAHVRLEHGIETTYSTQQENQADAEATNWIFSAELSDAVLTKRQLGMAVALLAIQFLEAPRGNDSKIESHPPTVERIHRCFEIARVPLDGIVRAATAVAVQLQLANLGIEGVLDGDSWDDIMTGNLIAFVTAGR</sequence>
<dbReference type="AlphaFoldDB" id="V5YQI5"/>
<dbReference type="RefSeq" id="WP_023842737.1">
    <property type="nucleotide sequence ID" value="NC_022995.1"/>
</dbReference>
<accession>V5YQI5</accession>
<proteinExistence type="predicted"/>
<reference evidence="1" key="1">
    <citation type="journal article" date="2014" name="Microbiology">
        <title>A 2,4-dichlorophenoxyacetic acid degradation plasmid pM7012 discloses distribution of an unclassified megaplasmid group across bacterial species.</title>
        <authorList>
            <person name="Sakai Y."/>
            <person name="Ogawa N."/>
            <person name="Shimomura Y."/>
            <person name="Fujii T."/>
        </authorList>
    </citation>
    <scope>NUCLEOTIDE SEQUENCE</scope>
    <source>
        <strain evidence="1">M701</strain>
    </source>
</reference>
<dbReference type="Pfam" id="PF10463">
    <property type="entry name" value="Peptidase_U49"/>
    <property type="match status" value="1"/>
</dbReference>